<evidence type="ECO:0000256" key="4">
    <source>
        <dbReference type="SAM" id="MobiDB-lite"/>
    </source>
</evidence>
<keyword evidence="1 3" id="KW-0853">WD repeat</keyword>
<dbReference type="InterPro" id="IPR053053">
    <property type="entry name" value="WD_repeat_protein"/>
</dbReference>
<dbReference type="PROSITE" id="PS50294">
    <property type="entry name" value="WD_REPEATS_REGION"/>
    <property type="match status" value="2"/>
</dbReference>
<dbReference type="PANTHER" id="PTHR44566:SF1">
    <property type="entry name" value="WD REPEAT-CONTAINING PROTEIN 25"/>
    <property type="match status" value="1"/>
</dbReference>
<dbReference type="EnsemblMetazoa" id="CLYHEMT002069.1">
    <property type="protein sequence ID" value="CLYHEMP002069.1"/>
    <property type="gene ID" value="CLYHEMG002069"/>
</dbReference>
<feature type="compositionally biased region" description="Polar residues" evidence="4">
    <location>
        <begin position="32"/>
        <end position="42"/>
    </location>
</feature>
<dbReference type="Gene3D" id="2.130.10.10">
    <property type="entry name" value="YVTN repeat-like/Quinoprotein amine dehydrogenase"/>
    <property type="match status" value="1"/>
</dbReference>
<dbReference type="OrthoDB" id="256303at2759"/>
<feature type="repeat" description="WD" evidence="3">
    <location>
        <begin position="88"/>
        <end position="121"/>
    </location>
</feature>
<evidence type="ECO:0000256" key="2">
    <source>
        <dbReference type="ARBA" id="ARBA00022737"/>
    </source>
</evidence>
<organism evidence="5 6">
    <name type="scientific">Clytia hemisphaerica</name>
    <dbReference type="NCBI Taxonomy" id="252671"/>
    <lineage>
        <taxon>Eukaryota</taxon>
        <taxon>Metazoa</taxon>
        <taxon>Cnidaria</taxon>
        <taxon>Hydrozoa</taxon>
        <taxon>Hydroidolina</taxon>
        <taxon>Leptothecata</taxon>
        <taxon>Obeliida</taxon>
        <taxon>Clytiidae</taxon>
        <taxon>Clytia</taxon>
    </lineage>
</organism>
<feature type="region of interest" description="Disordered" evidence="4">
    <location>
        <begin position="1"/>
        <end position="42"/>
    </location>
</feature>
<dbReference type="SUPFAM" id="SSF50978">
    <property type="entry name" value="WD40 repeat-like"/>
    <property type="match status" value="1"/>
</dbReference>
<proteinExistence type="predicted"/>
<keyword evidence="2" id="KW-0677">Repeat</keyword>
<dbReference type="PROSITE" id="PS50082">
    <property type="entry name" value="WD_REPEATS_2"/>
    <property type="match status" value="2"/>
</dbReference>
<keyword evidence="6" id="KW-1185">Reference proteome</keyword>
<evidence type="ECO:0000256" key="3">
    <source>
        <dbReference type="PROSITE-ProRule" id="PRU00221"/>
    </source>
</evidence>
<dbReference type="InterPro" id="IPR019775">
    <property type="entry name" value="WD40_repeat_CS"/>
</dbReference>
<evidence type="ECO:0000313" key="6">
    <source>
        <dbReference type="Proteomes" id="UP000594262"/>
    </source>
</evidence>
<sequence length="344" mass="39324">MKRSQNIEVKPYVPKRLRTKQSDEKKPRPSETTKSTNDSNTNFKHTKAVTKIKWHPSLDNKVATTSLDGKIIVWEVTSNNSLTSKQCFTEHHEGIKDLKWNTDGSSFLTASFDKTCKIWDLVTGVCKEDIKFNDLLTSAIYHSEDVNIFLVGTLSSGIQAMDIREKKIIKKYKSFFGQVQDMMFLPDRTTFLSCAEAVKRNSLDKTIMAWDFKTGAVLSNQIYPEPYTCSSLKLHPNQRNFLAQSSAGYIAIFDTEKPWRLNRRKRFESHQVTGYKVDFDFDFTGCKLYSGDITGCVYTFDWFSSKVNKIQKIFDSPCVSLACHPKINSMLCVGSWEGDVEIIV</sequence>
<evidence type="ECO:0000313" key="5">
    <source>
        <dbReference type="EnsemblMetazoa" id="CLYHEMP002069.1"/>
    </source>
</evidence>
<protein>
    <submittedName>
        <fullName evidence="5">Uncharacterized protein</fullName>
    </submittedName>
</protein>
<feature type="repeat" description="WD" evidence="3">
    <location>
        <begin position="42"/>
        <end position="84"/>
    </location>
</feature>
<dbReference type="PANTHER" id="PTHR44566">
    <property type="entry name" value="TRANSDUCIN/WD40 REPEAT-LIKE SUPERFAMILY PROTEIN"/>
    <property type="match status" value="1"/>
</dbReference>
<dbReference type="RefSeq" id="XP_066936104.1">
    <property type="nucleotide sequence ID" value="XM_067080003.1"/>
</dbReference>
<dbReference type="Proteomes" id="UP000594262">
    <property type="component" value="Unplaced"/>
</dbReference>
<dbReference type="InterPro" id="IPR001680">
    <property type="entry name" value="WD40_rpt"/>
</dbReference>
<dbReference type="PROSITE" id="PS00678">
    <property type="entry name" value="WD_REPEATS_1"/>
    <property type="match status" value="1"/>
</dbReference>
<dbReference type="InterPro" id="IPR036322">
    <property type="entry name" value="WD40_repeat_dom_sf"/>
</dbReference>
<feature type="compositionally biased region" description="Basic and acidic residues" evidence="4">
    <location>
        <begin position="20"/>
        <end position="31"/>
    </location>
</feature>
<dbReference type="Pfam" id="PF00400">
    <property type="entry name" value="WD40"/>
    <property type="match status" value="2"/>
</dbReference>
<evidence type="ECO:0000256" key="1">
    <source>
        <dbReference type="ARBA" id="ARBA00022574"/>
    </source>
</evidence>
<dbReference type="AlphaFoldDB" id="A0A7M5UVR3"/>
<dbReference type="InterPro" id="IPR015943">
    <property type="entry name" value="WD40/YVTN_repeat-like_dom_sf"/>
</dbReference>
<accession>A0A7M5UVR3</accession>
<dbReference type="SMART" id="SM00320">
    <property type="entry name" value="WD40"/>
    <property type="match status" value="6"/>
</dbReference>
<dbReference type="GeneID" id="136823835"/>
<name>A0A7M5UVR3_9CNID</name>
<reference evidence="5" key="1">
    <citation type="submission" date="2021-01" db="UniProtKB">
        <authorList>
            <consortium name="EnsemblMetazoa"/>
        </authorList>
    </citation>
    <scope>IDENTIFICATION</scope>
</reference>